<evidence type="ECO:0000313" key="3">
    <source>
        <dbReference type="EMBL" id="OYR73041.1"/>
    </source>
</evidence>
<accession>A0A256ITR7</accession>
<organism evidence="2 4">
    <name type="scientific">Halorubrum ezzemoulense</name>
    <name type="common">Halorubrum chaoviator</name>
    <dbReference type="NCBI Taxonomy" id="337243"/>
    <lineage>
        <taxon>Archaea</taxon>
        <taxon>Methanobacteriati</taxon>
        <taxon>Methanobacteriota</taxon>
        <taxon>Stenosarchaea group</taxon>
        <taxon>Halobacteria</taxon>
        <taxon>Halobacteriales</taxon>
        <taxon>Haloferacaceae</taxon>
        <taxon>Halorubrum</taxon>
    </lineage>
</organism>
<gene>
    <name evidence="3" type="ORF">DJ78_01210</name>
    <name evidence="2" type="ORF">DJ80_16605</name>
</gene>
<dbReference type="AlphaFoldDB" id="A0A256ITR7"/>
<reference evidence="4 5" key="1">
    <citation type="journal article" date="2014" name="Front. Microbiol.">
        <title>Population and genomic analysis of the genus Halorubrum.</title>
        <authorList>
            <person name="Fullmer M.S."/>
            <person name="Soucy S.M."/>
            <person name="Swithers K.S."/>
            <person name="Makkay A.M."/>
            <person name="Wheeler R."/>
            <person name="Ventosa A."/>
            <person name="Gogarten J.P."/>
            <person name="Papke R.T."/>
        </authorList>
    </citation>
    <scope>NUCLEOTIDE SEQUENCE [LARGE SCALE GENOMIC DNA]</scope>
    <source>
        <strain evidence="3 5">G37</strain>
        <strain evidence="2 4">Ga36</strain>
    </source>
</reference>
<reference evidence="2" key="2">
    <citation type="submission" date="2017-05" db="EMBL/GenBank/DDBJ databases">
        <authorList>
            <person name="Song R."/>
            <person name="Chenine A.L."/>
            <person name="Ruprecht R.M."/>
        </authorList>
    </citation>
    <scope>NUCLEOTIDE SEQUENCE</scope>
    <source>
        <strain evidence="3">G37</strain>
        <strain evidence="2">Ga36</strain>
    </source>
</reference>
<proteinExistence type="predicted"/>
<keyword evidence="1" id="KW-1133">Transmembrane helix</keyword>
<name>A0A256ITR7_HALEZ</name>
<dbReference type="Proteomes" id="UP000215731">
    <property type="component" value="Unassembled WGS sequence"/>
</dbReference>
<feature type="transmembrane region" description="Helical" evidence="1">
    <location>
        <begin position="12"/>
        <end position="36"/>
    </location>
</feature>
<sequence length="65" mass="6494">MGALERIAASDLKLRVVIGGAAVTFATIFAGLSFGLQSTTGLALGVVVGIIASFAVGYLLLQLVA</sequence>
<comment type="caution">
    <text evidence="2">The sequence shown here is derived from an EMBL/GenBank/DDBJ whole genome shotgun (WGS) entry which is preliminary data.</text>
</comment>
<evidence type="ECO:0000256" key="1">
    <source>
        <dbReference type="SAM" id="Phobius"/>
    </source>
</evidence>
<feature type="transmembrane region" description="Helical" evidence="1">
    <location>
        <begin position="42"/>
        <end position="61"/>
    </location>
</feature>
<keyword evidence="1" id="KW-0812">Transmembrane</keyword>
<keyword evidence="1" id="KW-0472">Membrane</keyword>
<dbReference type="RefSeq" id="WP_094553699.1">
    <property type="nucleotide sequence ID" value="NZ_NHOZ01000152.1"/>
</dbReference>
<evidence type="ECO:0000313" key="2">
    <source>
        <dbReference type="EMBL" id="OYR59950.1"/>
    </source>
</evidence>
<protein>
    <submittedName>
        <fullName evidence="2">Uncharacterized protein</fullName>
    </submittedName>
</protein>
<evidence type="ECO:0000313" key="5">
    <source>
        <dbReference type="Proteomes" id="UP000216758"/>
    </source>
</evidence>
<dbReference type="EMBL" id="NHPB01000006">
    <property type="protein sequence ID" value="OYR73041.1"/>
    <property type="molecule type" value="Genomic_DNA"/>
</dbReference>
<dbReference type="EMBL" id="NHOZ01000152">
    <property type="protein sequence ID" value="OYR59950.1"/>
    <property type="molecule type" value="Genomic_DNA"/>
</dbReference>
<evidence type="ECO:0000313" key="4">
    <source>
        <dbReference type="Proteomes" id="UP000215731"/>
    </source>
</evidence>
<dbReference type="Proteomes" id="UP000216758">
    <property type="component" value="Unassembled WGS sequence"/>
</dbReference>